<dbReference type="PaxDb" id="67767-A0A0J7JZ27"/>
<proteinExistence type="predicted"/>
<protein>
    <submittedName>
        <fullName evidence="1">Pol-like protein</fullName>
    </submittedName>
</protein>
<dbReference type="EMBL" id="LBMM01021240">
    <property type="protein sequence ID" value="KMQ83121.1"/>
    <property type="molecule type" value="Genomic_DNA"/>
</dbReference>
<dbReference type="InterPro" id="IPR036397">
    <property type="entry name" value="RNaseH_sf"/>
</dbReference>
<dbReference type="AlphaFoldDB" id="A0A0J7JZ27"/>
<dbReference type="Gene3D" id="3.30.420.10">
    <property type="entry name" value="Ribonuclease H-like superfamily/Ribonuclease H"/>
    <property type="match status" value="1"/>
</dbReference>
<reference evidence="1 2" key="1">
    <citation type="submission" date="2015-04" db="EMBL/GenBank/DDBJ databases">
        <title>Lasius niger genome sequencing.</title>
        <authorList>
            <person name="Konorov E.A."/>
            <person name="Nikitin M.A."/>
            <person name="Kirill M.V."/>
            <person name="Chang P."/>
        </authorList>
    </citation>
    <scope>NUCLEOTIDE SEQUENCE [LARGE SCALE GENOMIC DNA]</scope>
    <source>
        <tissue evidence="1">Whole</tissue>
    </source>
</reference>
<comment type="caution">
    <text evidence="1">The sequence shown here is derived from an EMBL/GenBank/DDBJ whole genome shotgun (WGS) entry which is preliminary data.</text>
</comment>
<dbReference type="InterPro" id="IPR012337">
    <property type="entry name" value="RNaseH-like_sf"/>
</dbReference>
<dbReference type="GO" id="GO:0003676">
    <property type="term" value="F:nucleic acid binding"/>
    <property type="evidence" value="ECO:0007669"/>
    <property type="project" value="InterPro"/>
</dbReference>
<organism evidence="1 2">
    <name type="scientific">Lasius niger</name>
    <name type="common">Black garden ant</name>
    <dbReference type="NCBI Taxonomy" id="67767"/>
    <lineage>
        <taxon>Eukaryota</taxon>
        <taxon>Metazoa</taxon>
        <taxon>Ecdysozoa</taxon>
        <taxon>Arthropoda</taxon>
        <taxon>Hexapoda</taxon>
        <taxon>Insecta</taxon>
        <taxon>Pterygota</taxon>
        <taxon>Neoptera</taxon>
        <taxon>Endopterygota</taxon>
        <taxon>Hymenoptera</taxon>
        <taxon>Apocrita</taxon>
        <taxon>Aculeata</taxon>
        <taxon>Formicoidea</taxon>
        <taxon>Formicidae</taxon>
        <taxon>Formicinae</taxon>
        <taxon>Lasius</taxon>
        <taxon>Lasius</taxon>
    </lineage>
</organism>
<keyword evidence="2" id="KW-1185">Reference proteome</keyword>
<sequence>MLYKSLVRSTIDYGLFVYAPRESSQILKLERGQYLGIRTALGYRNSTPNNVIIAEVKIVLLLDRARMLAKNFCSKILKYKEKDIKSSLEALRVKENYAVYRNPLIKKSVICTAWEQVSKIRNEFGTPASTFEVWKMDYDTLTNKIKVDLDFGQQLQNCDKKRSRVVSNINGYNKEDLRMINEIKKKYNIQDDLTMIYTDGARPKKLRATGASVVFEDQDESYSISLPRMCSSFTAEAFTINTALELMIQRIRSTSNDIINDIIILTDCQAVLKAVTKNIISVYQNRYILEIKTLHGTLTNIKKRS</sequence>
<name>A0A0J7JZ27_LASNI</name>
<gene>
    <name evidence="1" type="ORF">RF55_20877</name>
</gene>
<dbReference type="Proteomes" id="UP000036403">
    <property type="component" value="Unassembled WGS sequence"/>
</dbReference>
<evidence type="ECO:0000313" key="2">
    <source>
        <dbReference type="Proteomes" id="UP000036403"/>
    </source>
</evidence>
<dbReference type="SUPFAM" id="SSF53098">
    <property type="entry name" value="Ribonuclease H-like"/>
    <property type="match status" value="1"/>
</dbReference>
<dbReference type="OrthoDB" id="7701067at2759"/>
<evidence type="ECO:0000313" key="1">
    <source>
        <dbReference type="EMBL" id="KMQ83121.1"/>
    </source>
</evidence>
<accession>A0A0J7JZ27</accession>